<dbReference type="EMBL" id="JABUMC010000004">
    <property type="protein sequence ID" value="MBV6546236.1"/>
    <property type="molecule type" value="Genomic_DNA"/>
</dbReference>
<evidence type="ECO:0000313" key="3">
    <source>
        <dbReference type="Proteomes" id="UP000732858"/>
    </source>
</evidence>
<organism evidence="2 3">
    <name type="scientific">Ursidibacter maritimus</name>
    <dbReference type="NCBI Taxonomy" id="1331689"/>
    <lineage>
        <taxon>Bacteria</taxon>
        <taxon>Pseudomonadati</taxon>
        <taxon>Pseudomonadota</taxon>
        <taxon>Gammaproteobacteria</taxon>
        <taxon>Pasteurellales</taxon>
        <taxon>Pasteurellaceae</taxon>
        <taxon>Ursidibacter</taxon>
    </lineage>
</organism>
<dbReference type="AlphaFoldDB" id="A0A949SZP6"/>
<dbReference type="Proteomes" id="UP001196379">
    <property type="component" value="Unassembled WGS sequence"/>
</dbReference>
<evidence type="ECO:0000313" key="2">
    <source>
        <dbReference type="EMBL" id="MBV6546236.1"/>
    </source>
</evidence>
<evidence type="ECO:0000313" key="4">
    <source>
        <dbReference type="Proteomes" id="UP001196379"/>
    </source>
</evidence>
<evidence type="ECO:0000313" key="1">
    <source>
        <dbReference type="EMBL" id="MBV6531948.1"/>
    </source>
</evidence>
<dbReference type="GeneID" id="65549399"/>
<keyword evidence="4" id="KW-1185">Reference proteome</keyword>
<reference evidence="2 4" key="1">
    <citation type="journal article" date="2021" name="Mol. Ecol.">
        <title>Polar bear-adapted Ursidibacter maritimus are remarkably conserved after generations in captivity.</title>
        <authorList>
            <person name="Espinosa-Gongora C."/>
            <person name="Hansen M.J."/>
            <person name="Bertelsen M.F."/>
            <person name="Bojesen A.M."/>
        </authorList>
    </citation>
    <scope>NUCLEOTIDE SEQUENCE</scope>
    <source>
        <strain evidence="2">Pb43105x</strain>
        <strain evidence="1 4">Pb43106</strain>
    </source>
</reference>
<comment type="caution">
    <text evidence="2">The sequence shown here is derived from an EMBL/GenBank/DDBJ whole genome shotgun (WGS) entry which is preliminary data.</text>
</comment>
<gene>
    <name evidence="1" type="ORF">HT657_07350</name>
    <name evidence="2" type="ORF">HT672_02830</name>
</gene>
<protein>
    <submittedName>
        <fullName evidence="2">Uncharacterized protein</fullName>
    </submittedName>
</protein>
<sequence>MQWVIPFICGNTLPKHCRRTDCIFPTRVVIMELGKPIFSPEQAGKA</sequence>
<dbReference type="Proteomes" id="UP000732858">
    <property type="component" value="Unassembled WGS sequence"/>
</dbReference>
<dbReference type="EMBL" id="JABULY010000004">
    <property type="protein sequence ID" value="MBV6531948.1"/>
    <property type="molecule type" value="Genomic_DNA"/>
</dbReference>
<proteinExistence type="predicted"/>
<dbReference type="RefSeq" id="WP_157403505.1">
    <property type="nucleotide sequence ID" value="NZ_JABULY010000004.1"/>
</dbReference>
<accession>A0A949SZP6</accession>
<name>A0A949SZP6_9PAST</name>